<sequence length="162" mass="18695">MSSDKCSFFNCTNTRRNTSNIIFHPFPSNEETCKIWIVNSGKKTFFNLGNIKLESLSPKKLKKKFICSSHFEKNSYSNPTAPKSRLNRNAVPNKYLYDNVPEKSTTIEKSPINWTWQVSNQNTVEGAYTQVNETLITTPTKSRCRRQKITDETLEGQYNLNL</sequence>
<evidence type="ECO:0000313" key="8">
    <source>
        <dbReference type="Proteomes" id="UP000478052"/>
    </source>
</evidence>
<gene>
    <name evidence="7" type="ORF">FWK35_00024221</name>
</gene>
<dbReference type="AlphaFoldDB" id="A0A6G0Y4Y0"/>
<evidence type="ECO:0000259" key="6">
    <source>
        <dbReference type="PROSITE" id="PS50950"/>
    </source>
</evidence>
<keyword evidence="8" id="KW-1185">Reference proteome</keyword>
<evidence type="ECO:0000256" key="2">
    <source>
        <dbReference type="ARBA" id="ARBA00022771"/>
    </source>
</evidence>
<evidence type="ECO:0000256" key="1">
    <source>
        <dbReference type="ARBA" id="ARBA00022723"/>
    </source>
</evidence>
<dbReference type="InterPro" id="IPR026516">
    <property type="entry name" value="THAP1/10"/>
</dbReference>
<dbReference type="Proteomes" id="UP000478052">
    <property type="component" value="Unassembled WGS sequence"/>
</dbReference>
<dbReference type="PROSITE" id="PS50950">
    <property type="entry name" value="ZF_THAP"/>
    <property type="match status" value="1"/>
</dbReference>
<evidence type="ECO:0000256" key="3">
    <source>
        <dbReference type="ARBA" id="ARBA00022833"/>
    </source>
</evidence>
<dbReference type="Pfam" id="PF05485">
    <property type="entry name" value="THAP"/>
    <property type="match status" value="1"/>
</dbReference>
<dbReference type="OrthoDB" id="7683421at2759"/>
<keyword evidence="4 5" id="KW-0238">DNA-binding</keyword>
<dbReference type="EMBL" id="VUJU01006208">
    <property type="protein sequence ID" value="KAF0749149.1"/>
    <property type="molecule type" value="Genomic_DNA"/>
</dbReference>
<feature type="domain" description="THAP-type" evidence="6">
    <location>
        <begin position="1"/>
        <end position="95"/>
    </location>
</feature>
<dbReference type="SMART" id="SM00692">
    <property type="entry name" value="DM3"/>
    <property type="match status" value="1"/>
</dbReference>
<dbReference type="GO" id="GO:0008270">
    <property type="term" value="F:zinc ion binding"/>
    <property type="evidence" value="ECO:0007669"/>
    <property type="project" value="UniProtKB-KW"/>
</dbReference>
<keyword evidence="1" id="KW-0479">Metal-binding</keyword>
<name>A0A6G0Y4Y0_APHCR</name>
<dbReference type="InterPro" id="IPR006612">
    <property type="entry name" value="THAP_Znf"/>
</dbReference>
<reference evidence="7 8" key="1">
    <citation type="submission" date="2019-08" db="EMBL/GenBank/DDBJ databases">
        <title>Whole genome of Aphis craccivora.</title>
        <authorList>
            <person name="Voronova N.V."/>
            <person name="Shulinski R.S."/>
            <person name="Bandarenka Y.V."/>
            <person name="Zhorov D.G."/>
            <person name="Warner D."/>
        </authorList>
    </citation>
    <scope>NUCLEOTIDE SEQUENCE [LARGE SCALE GENOMIC DNA]</scope>
    <source>
        <strain evidence="7">180601</strain>
        <tissue evidence="7">Whole Body</tissue>
    </source>
</reference>
<dbReference type="PANTHER" id="PTHR46600">
    <property type="entry name" value="THAP DOMAIN-CONTAINING"/>
    <property type="match status" value="1"/>
</dbReference>
<keyword evidence="3" id="KW-0862">Zinc</keyword>
<evidence type="ECO:0000313" key="7">
    <source>
        <dbReference type="EMBL" id="KAF0749149.1"/>
    </source>
</evidence>
<dbReference type="GO" id="GO:0043565">
    <property type="term" value="F:sequence-specific DNA binding"/>
    <property type="evidence" value="ECO:0007669"/>
    <property type="project" value="InterPro"/>
</dbReference>
<evidence type="ECO:0000256" key="5">
    <source>
        <dbReference type="PROSITE-ProRule" id="PRU00309"/>
    </source>
</evidence>
<evidence type="ECO:0000256" key="4">
    <source>
        <dbReference type="ARBA" id="ARBA00023125"/>
    </source>
</evidence>
<dbReference type="SMART" id="SM00980">
    <property type="entry name" value="THAP"/>
    <property type="match status" value="1"/>
</dbReference>
<organism evidence="7 8">
    <name type="scientific">Aphis craccivora</name>
    <name type="common">Cowpea aphid</name>
    <dbReference type="NCBI Taxonomy" id="307492"/>
    <lineage>
        <taxon>Eukaryota</taxon>
        <taxon>Metazoa</taxon>
        <taxon>Ecdysozoa</taxon>
        <taxon>Arthropoda</taxon>
        <taxon>Hexapoda</taxon>
        <taxon>Insecta</taxon>
        <taxon>Pterygota</taxon>
        <taxon>Neoptera</taxon>
        <taxon>Paraneoptera</taxon>
        <taxon>Hemiptera</taxon>
        <taxon>Sternorrhyncha</taxon>
        <taxon>Aphidomorpha</taxon>
        <taxon>Aphidoidea</taxon>
        <taxon>Aphididae</taxon>
        <taxon>Aphidini</taxon>
        <taxon>Aphis</taxon>
        <taxon>Aphis</taxon>
    </lineage>
</organism>
<proteinExistence type="predicted"/>
<comment type="caution">
    <text evidence="7">The sequence shown here is derived from an EMBL/GenBank/DDBJ whole genome shotgun (WGS) entry which is preliminary data.</text>
</comment>
<dbReference type="PANTHER" id="PTHR46600:SF11">
    <property type="entry name" value="THAP DOMAIN-CONTAINING PROTEIN 10"/>
    <property type="match status" value="1"/>
</dbReference>
<dbReference type="SUPFAM" id="SSF57716">
    <property type="entry name" value="Glucocorticoid receptor-like (DNA-binding domain)"/>
    <property type="match status" value="1"/>
</dbReference>
<keyword evidence="2 5" id="KW-0863">Zinc-finger</keyword>
<accession>A0A6G0Y4Y0</accession>
<protein>
    <submittedName>
        <fullName evidence="7">THAP-type domain-containing protein</fullName>
    </submittedName>
</protein>